<evidence type="ECO:0000256" key="13">
    <source>
        <dbReference type="ARBA" id="ARBA00023306"/>
    </source>
</evidence>
<dbReference type="GO" id="GO:0070531">
    <property type="term" value="C:BRCA1-A complex"/>
    <property type="evidence" value="ECO:0007669"/>
    <property type="project" value="UniProtKB-UniRule"/>
</dbReference>
<keyword evidence="3 15" id="KW-0963">Cytoplasm</keyword>
<evidence type="ECO:0000256" key="10">
    <source>
        <dbReference type="ARBA" id="ARBA00022853"/>
    </source>
</evidence>
<evidence type="ECO:0000313" key="17">
    <source>
        <dbReference type="Proteomes" id="UP000828390"/>
    </source>
</evidence>
<comment type="subunit">
    <text evidence="15">Component of the ARISC complex. Component of the BRCA1-A complex. Component of the BRISC complex. Binds polyubiquitin.</text>
</comment>
<protein>
    <recommendedName>
        <fullName evidence="2 15">BRISC and BRCA1-A complex member 2</fullName>
    </recommendedName>
</protein>
<dbReference type="InterPro" id="IPR010358">
    <property type="entry name" value="BRE"/>
</dbReference>
<evidence type="ECO:0000256" key="2">
    <source>
        <dbReference type="ARBA" id="ARBA00019438"/>
    </source>
</evidence>
<evidence type="ECO:0000256" key="14">
    <source>
        <dbReference type="ARBA" id="ARBA00025766"/>
    </source>
</evidence>
<dbReference type="GO" id="GO:0045739">
    <property type="term" value="P:positive regulation of DNA repair"/>
    <property type="evidence" value="ECO:0007669"/>
    <property type="project" value="UniProtKB-UniRule"/>
</dbReference>
<keyword evidence="13 15" id="KW-0131">Cell cycle</keyword>
<dbReference type="CDD" id="cd23664">
    <property type="entry name" value="BRE"/>
    <property type="match status" value="1"/>
</dbReference>
<dbReference type="GO" id="GO:0006302">
    <property type="term" value="P:double-strand break repair"/>
    <property type="evidence" value="ECO:0007669"/>
    <property type="project" value="UniProtKB-UniRule"/>
</dbReference>
<comment type="similarity">
    <text evidence="14 15">Belongs to the BABAM2 family.</text>
</comment>
<keyword evidence="4 15" id="KW-0132">Cell division</keyword>
<evidence type="ECO:0000256" key="6">
    <source>
        <dbReference type="ARBA" id="ARBA00022737"/>
    </source>
</evidence>
<keyword evidence="9 15" id="KW-0833">Ubl conjugation pathway</keyword>
<gene>
    <name evidence="16" type="ORF">DPMN_097287</name>
</gene>
<dbReference type="GO" id="GO:0006325">
    <property type="term" value="P:chromatin organization"/>
    <property type="evidence" value="ECO:0007669"/>
    <property type="project" value="UniProtKB-UniRule"/>
</dbReference>
<feature type="non-terminal residue" evidence="16">
    <location>
        <position position="310"/>
    </location>
</feature>
<name>A0A9D4LAA8_DREPO</name>
<dbReference type="GO" id="GO:0005737">
    <property type="term" value="C:cytoplasm"/>
    <property type="evidence" value="ECO:0007669"/>
    <property type="project" value="UniProtKB-SubCell"/>
</dbReference>
<dbReference type="EMBL" id="JAIWYP010000003">
    <property type="protein sequence ID" value="KAH3854738.1"/>
    <property type="molecule type" value="Genomic_DNA"/>
</dbReference>
<dbReference type="GO" id="GO:0006915">
    <property type="term" value="P:apoptotic process"/>
    <property type="evidence" value="ECO:0007669"/>
    <property type="project" value="UniProtKB-UniRule"/>
</dbReference>
<dbReference type="GO" id="GO:0051301">
    <property type="term" value="P:cell division"/>
    <property type="evidence" value="ECO:0007669"/>
    <property type="project" value="UniProtKB-UniRule"/>
</dbReference>
<evidence type="ECO:0000256" key="5">
    <source>
        <dbReference type="ARBA" id="ARBA00022703"/>
    </source>
</evidence>
<reference evidence="16" key="1">
    <citation type="journal article" date="2019" name="bioRxiv">
        <title>The Genome of the Zebra Mussel, Dreissena polymorpha: A Resource for Invasive Species Research.</title>
        <authorList>
            <person name="McCartney M.A."/>
            <person name="Auch B."/>
            <person name="Kono T."/>
            <person name="Mallez S."/>
            <person name="Zhang Y."/>
            <person name="Obille A."/>
            <person name="Becker A."/>
            <person name="Abrahante J.E."/>
            <person name="Garbe J."/>
            <person name="Badalamenti J.P."/>
            <person name="Herman A."/>
            <person name="Mangelson H."/>
            <person name="Liachko I."/>
            <person name="Sullivan S."/>
            <person name="Sone E.D."/>
            <person name="Koren S."/>
            <person name="Silverstein K.A.T."/>
            <person name="Beckman K.B."/>
            <person name="Gohl D.M."/>
        </authorList>
    </citation>
    <scope>NUCLEOTIDE SEQUENCE</scope>
    <source>
        <strain evidence="16">Duluth1</strain>
        <tissue evidence="16">Whole animal</tissue>
    </source>
</reference>
<keyword evidence="12 15" id="KW-0539">Nucleus</keyword>
<reference evidence="16" key="2">
    <citation type="submission" date="2020-11" db="EMBL/GenBank/DDBJ databases">
        <authorList>
            <person name="McCartney M.A."/>
            <person name="Auch B."/>
            <person name="Kono T."/>
            <person name="Mallez S."/>
            <person name="Becker A."/>
            <person name="Gohl D.M."/>
            <person name="Silverstein K.A.T."/>
            <person name="Koren S."/>
            <person name="Bechman K.B."/>
            <person name="Herman A."/>
            <person name="Abrahante J.E."/>
            <person name="Garbe J."/>
        </authorList>
    </citation>
    <scope>NUCLEOTIDE SEQUENCE</scope>
    <source>
        <strain evidence="16">Duluth1</strain>
        <tissue evidence="16">Whole animal</tissue>
    </source>
</reference>
<evidence type="ECO:0000256" key="3">
    <source>
        <dbReference type="ARBA" id="ARBA00022490"/>
    </source>
</evidence>
<evidence type="ECO:0000256" key="4">
    <source>
        <dbReference type="ARBA" id="ARBA00022618"/>
    </source>
</evidence>
<dbReference type="Pfam" id="PF06113">
    <property type="entry name" value="BRE"/>
    <property type="match status" value="1"/>
</dbReference>
<evidence type="ECO:0000256" key="7">
    <source>
        <dbReference type="ARBA" id="ARBA00022763"/>
    </source>
</evidence>
<dbReference type="GO" id="GO:0007095">
    <property type="term" value="P:mitotic G2 DNA damage checkpoint signaling"/>
    <property type="evidence" value="ECO:0007669"/>
    <property type="project" value="UniProtKB-UniRule"/>
</dbReference>
<evidence type="ECO:0000256" key="11">
    <source>
        <dbReference type="ARBA" id="ARBA00023204"/>
    </source>
</evidence>
<comment type="domain">
    <text evidence="15">Contains 2 ubiquitin-conjugating enzyme family-like (UEV-like) regions. These regions lack the critical Cys residues required for ubiquitination but retain the ability to bind ubiquitin.</text>
</comment>
<sequence>MLEENIIYSLFPKLSHLILNCMHECEVGICAGRIKLTELTYGCPTVLADNQGKCDRFKVVIPYAGQTLTWEVIFDANCPKEPPDFIFDADGFLPDMQYLPSLNQWDYMDPGSLSRVLVELLAQYKTYQEQLIFASERLSFEYKALIKDTEITSHDVEIYSTRTENRVGPINFLIKLPVDFSRIPAYILKACKVDPGEDAALLLVTFNNPEGTRITPQLYLSPRVENGLGGSSQLRIPGFPDRSCLTEYVQEVNSLLTNKVEQIVQCYEKRRDYMSALLAHFGRSVLEYDAEGFYKVSFLFEWNDFFFMIY</sequence>
<evidence type="ECO:0000313" key="16">
    <source>
        <dbReference type="EMBL" id="KAH3854738.1"/>
    </source>
</evidence>
<dbReference type="GO" id="GO:0010212">
    <property type="term" value="P:response to ionizing radiation"/>
    <property type="evidence" value="ECO:0007669"/>
    <property type="project" value="UniProtKB-UniRule"/>
</dbReference>
<dbReference type="AlphaFoldDB" id="A0A9D4LAA8"/>
<keyword evidence="6" id="KW-0677">Repeat</keyword>
<evidence type="ECO:0000256" key="15">
    <source>
        <dbReference type="RuleBase" id="RU368019"/>
    </source>
</evidence>
<evidence type="ECO:0000256" key="12">
    <source>
        <dbReference type="ARBA" id="ARBA00023242"/>
    </source>
</evidence>
<keyword evidence="5 15" id="KW-0053">Apoptosis</keyword>
<dbReference type="GO" id="GO:0031593">
    <property type="term" value="F:polyubiquitin modification-dependent protein binding"/>
    <property type="evidence" value="ECO:0007669"/>
    <property type="project" value="UniProtKB-UniRule"/>
</dbReference>
<dbReference type="GO" id="GO:0070552">
    <property type="term" value="C:BRISC complex"/>
    <property type="evidence" value="ECO:0007669"/>
    <property type="project" value="UniProtKB-UniRule"/>
</dbReference>
<comment type="function">
    <text evidence="15">May play a role in homeostasis or cellular differentiation in cells of neural, epithelial and germline origins. May also act as a death receptor-associated anti-apoptotic protein, which inhibits the mitochondrial apoptotic pathway.</text>
</comment>
<keyword evidence="11 15" id="KW-0234">DNA repair</keyword>
<dbReference type="Proteomes" id="UP000828390">
    <property type="component" value="Unassembled WGS sequence"/>
</dbReference>
<organism evidence="16 17">
    <name type="scientific">Dreissena polymorpha</name>
    <name type="common">Zebra mussel</name>
    <name type="synonym">Mytilus polymorpha</name>
    <dbReference type="NCBI Taxonomy" id="45954"/>
    <lineage>
        <taxon>Eukaryota</taxon>
        <taxon>Metazoa</taxon>
        <taxon>Spiralia</taxon>
        <taxon>Lophotrochozoa</taxon>
        <taxon>Mollusca</taxon>
        <taxon>Bivalvia</taxon>
        <taxon>Autobranchia</taxon>
        <taxon>Heteroconchia</taxon>
        <taxon>Euheterodonta</taxon>
        <taxon>Imparidentia</taxon>
        <taxon>Neoheterodontei</taxon>
        <taxon>Myida</taxon>
        <taxon>Dreissenoidea</taxon>
        <taxon>Dreissenidae</taxon>
        <taxon>Dreissena</taxon>
    </lineage>
</organism>
<accession>A0A9D4LAA8</accession>
<keyword evidence="17" id="KW-1185">Reference proteome</keyword>
<proteinExistence type="inferred from homology"/>
<keyword evidence="7 15" id="KW-0227">DNA damage</keyword>
<comment type="caution">
    <text evidence="16">The sequence shown here is derived from an EMBL/GenBank/DDBJ whole genome shotgun (WGS) entry which is preliminary data.</text>
</comment>
<dbReference type="PANTHER" id="PTHR15189">
    <property type="entry name" value="BRISC AND BRCA1-A COMPLEX MEMBER 2"/>
    <property type="match status" value="1"/>
</dbReference>
<evidence type="ECO:0000256" key="9">
    <source>
        <dbReference type="ARBA" id="ARBA00022786"/>
    </source>
</evidence>
<dbReference type="PANTHER" id="PTHR15189:SF7">
    <property type="entry name" value="BRISC AND BRCA1-A COMPLEX MEMBER 2"/>
    <property type="match status" value="1"/>
</dbReference>
<comment type="subcellular location">
    <subcellularLocation>
        <location evidence="15">Cytoplasm</location>
    </subcellularLocation>
    <subcellularLocation>
        <location evidence="1 15">Nucleus</location>
    </subcellularLocation>
    <text evidence="15">Localizes at sites of DNA damage at double-strand breaks (DSBs).</text>
</comment>
<keyword evidence="8 15" id="KW-0498">Mitosis</keyword>
<evidence type="ECO:0000256" key="1">
    <source>
        <dbReference type="ARBA" id="ARBA00004123"/>
    </source>
</evidence>
<keyword evidence="10 15" id="KW-0156">Chromatin regulator</keyword>
<evidence type="ECO:0000256" key="8">
    <source>
        <dbReference type="ARBA" id="ARBA00022776"/>
    </source>
</evidence>